<gene>
    <name evidence="2" type="ORF">SAMN05192580_3427</name>
</gene>
<protein>
    <recommendedName>
        <fullName evidence="1">SnoaL-like domain-containing protein</fullName>
    </recommendedName>
</protein>
<dbReference type="InterPro" id="IPR037401">
    <property type="entry name" value="SnoaL-like"/>
</dbReference>
<proteinExistence type="predicted"/>
<dbReference type="Gene3D" id="3.10.450.50">
    <property type="match status" value="1"/>
</dbReference>
<dbReference type="Pfam" id="PF13577">
    <property type="entry name" value="SnoaL_4"/>
    <property type="match status" value="1"/>
</dbReference>
<dbReference type="EMBL" id="FOZG01000003">
    <property type="protein sequence ID" value="SFS10509.1"/>
    <property type="molecule type" value="Genomic_DNA"/>
</dbReference>
<accession>A0A1I6M4A9</accession>
<reference evidence="2 3" key="1">
    <citation type="submission" date="2016-10" db="EMBL/GenBank/DDBJ databases">
        <authorList>
            <person name="de Groot N.N."/>
        </authorList>
    </citation>
    <scope>NUCLEOTIDE SEQUENCE [LARGE SCALE GENOMIC DNA]</scope>
    <source>
        <strain evidence="2 3">S5-249</strain>
    </source>
</reference>
<name>A0A1I6M4A9_9SPHN</name>
<sequence length="133" mass="14968">MFTGPETDRLALRELLDRYSDAVNRMDADAWGATWADDAVWRFRGGEVQGREAIVATWRKAMAGFDAVWFSAFPGAVEVSGDAATLRTHTFEYLHPAAGPPRLQSGTYLDRALRTPDGWRFVERAFTPKEMKL</sequence>
<dbReference type="InterPro" id="IPR032710">
    <property type="entry name" value="NTF2-like_dom_sf"/>
</dbReference>
<keyword evidence="3" id="KW-1185">Reference proteome</keyword>
<feature type="domain" description="SnoaL-like" evidence="1">
    <location>
        <begin position="7"/>
        <end position="124"/>
    </location>
</feature>
<dbReference type="STRING" id="1166337.SAMN05192580_3427"/>
<dbReference type="SUPFAM" id="SSF54427">
    <property type="entry name" value="NTF2-like"/>
    <property type="match status" value="1"/>
</dbReference>
<evidence type="ECO:0000313" key="3">
    <source>
        <dbReference type="Proteomes" id="UP000198824"/>
    </source>
</evidence>
<dbReference type="Proteomes" id="UP000198824">
    <property type="component" value="Unassembled WGS sequence"/>
</dbReference>
<evidence type="ECO:0000259" key="1">
    <source>
        <dbReference type="Pfam" id="PF13577"/>
    </source>
</evidence>
<dbReference type="CDD" id="cd00531">
    <property type="entry name" value="NTF2_like"/>
    <property type="match status" value="1"/>
</dbReference>
<evidence type="ECO:0000313" key="2">
    <source>
        <dbReference type="EMBL" id="SFS10509.1"/>
    </source>
</evidence>
<dbReference type="AlphaFoldDB" id="A0A1I6M4A9"/>
<dbReference type="RefSeq" id="WP_165611340.1">
    <property type="nucleotide sequence ID" value="NZ_FOZG01000003.1"/>
</dbReference>
<organism evidence="2 3">
    <name type="scientific">Sphingomonas jatrophae</name>
    <dbReference type="NCBI Taxonomy" id="1166337"/>
    <lineage>
        <taxon>Bacteria</taxon>
        <taxon>Pseudomonadati</taxon>
        <taxon>Pseudomonadota</taxon>
        <taxon>Alphaproteobacteria</taxon>
        <taxon>Sphingomonadales</taxon>
        <taxon>Sphingomonadaceae</taxon>
        <taxon>Sphingomonas</taxon>
    </lineage>
</organism>